<dbReference type="OrthoDB" id="1113652at2"/>
<feature type="chain" id="PRO_5011764165" evidence="1">
    <location>
        <begin position="21"/>
        <end position="303"/>
    </location>
</feature>
<proteinExistence type="predicted"/>
<dbReference type="NCBIfam" id="TIGR04549">
    <property type="entry name" value="LP_HExxH_w_tonB"/>
    <property type="match status" value="1"/>
</dbReference>
<feature type="signal peptide" evidence="1">
    <location>
        <begin position="1"/>
        <end position="20"/>
    </location>
</feature>
<name>A0A1G7WLG5_CHIFI</name>
<evidence type="ECO:0000313" key="3">
    <source>
        <dbReference type="Proteomes" id="UP000199045"/>
    </source>
</evidence>
<dbReference type="PROSITE" id="PS51257">
    <property type="entry name" value="PROKAR_LIPOPROTEIN"/>
    <property type="match status" value="1"/>
</dbReference>
<sequence length="303" mass="33787">MKTIKTVIVLLSVVLFAACAKDDDLSGLQDIPGLGGDTWQKTALDKWLYDTLVVPYNIEAKYKWDQFEFELDKTLVPPKESMVKPALQAIKKVWIDTYVAEAGELFFKRYSPKFLILCGSASWNVDNGTITLGTAEGGRKVVIYAINSFRIKGMPDYKPSDSATLKQIFHVIEHEFGHILHQTILYPPAFKNISAGHYTANWNNISDEEAHANGYISAYAMSGFDDDFVEMISLMVIEGRDGFNRIVESVPAGTSASGVTQAQAKAALREKEATVVAYFKAAWNIDFYSLQAKKRKAVEALIY</sequence>
<dbReference type="Pfam" id="PF15890">
    <property type="entry name" value="Peptidase_Mx1"/>
    <property type="match status" value="1"/>
</dbReference>
<evidence type="ECO:0000313" key="2">
    <source>
        <dbReference type="EMBL" id="SDG72855.1"/>
    </source>
</evidence>
<dbReference type="Proteomes" id="UP000199045">
    <property type="component" value="Unassembled WGS sequence"/>
</dbReference>
<dbReference type="AlphaFoldDB" id="A0A1G7WLG5"/>
<dbReference type="SUPFAM" id="SSF55486">
    <property type="entry name" value="Metalloproteases ('zincins'), catalytic domain"/>
    <property type="match status" value="1"/>
</dbReference>
<dbReference type="InterPro" id="IPR030890">
    <property type="entry name" value="LP_HExxH_w_TonB"/>
</dbReference>
<keyword evidence="1" id="KW-0732">Signal</keyword>
<keyword evidence="2" id="KW-0378">Hydrolase</keyword>
<reference evidence="3" key="1">
    <citation type="submission" date="2016-10" db="EMBL/GenBank/DDBJ databases">
        <authorList>
            <person name="Varghese N."/>
            <person name="Submissions S."/>
        </authorList>
    </citation>
    <scope>NUCLEOTIDE SEQUENCE [LARGE SCALE GENOMIC DNA]</scope>
    <source>
        <strain evidence="3">DSM 527</strain>
    </source>
</reference>
<dbReference type="RefSeq" id="WP_089835139.1">
    <property type="nucleotide sequence ID" value="NZ_FNBN01000006.1"/>
</dbReference>
<dbReference type="GO" id="GO:0016787">
    <property type="term" value="F:hydrolase activity"/>
    <property type="evidence" value="ECO:0007669"/>
    <property type="project" value="UniProtKB-KW"/>
</dbReference>
<protein>
    <submittedName>
        <fullName evidence="2">Substrate import-associated zinc metallohydrolase lipoprotein</fullName>
    </submittedName>
</protein>
<evidence type="ECO:0000256" key="1">
    <source>
        <dbReference type="SAM" id="SignalP"/>
    </source>
</evidence>
<gene>
    <name evidence="2" type="ORF">SAMN04488121_10655</name>
</gene>
<dbReference type="STRING" id="104663.SAMN04488121_10655"/>
<dbReference type="EMBL" id="FNBN01000006">
    <property type="protein sequence ID" value="SDG72855.1"/>
    <property type="molecule type" value="Genomic_DNA"/>
</dbReference>
<keyword evidence="2" id="KW-0449">Lipoprotein</keyword>
<organism evidence="2 3">
    <name type="scientific">Chitinophaga filiformis</name>
    <name type="common">Myxococcus filiformis</name>
    <name type="synonym">Flexibacter filiformis</name>
    <dbReference type="NCBI Taxonomy" id="104663"/>
    <lineage>
        <taxon>Bacteria</taxon>
        <taxon>Pseudomonadati</taxon>
        <taxon>Bacteroidota</taxon>
        <taxon>Chitinophagia</taxon>
        <taxon>Chitinophagales</taxon>
        <taxon>Chitinophagaceae</taxon>
        <taxon>Chitinophaga</taxon>
    </lineage>
</organism>
<accession>A0A1G7WLG5</accession>
<dbReference type="Gene3D" id="3.40.390.70">
    <property type="match status" value="1"/>
</dbReference>